<dbReference type="Gene3D" id="1.25.10.10">
    <property type="entry name" value="Leucine-rich Repeat Variant"/>
    <property type="match status" value="1"/>
</dbReference>
<dbReference type="Gene3D" id="3.30.200.20">
    <property type="entry name" value="Phosphorylase Kinase, domain 1"/>
    <property type="match status" value="1"/>
</dbReference>
<evidence type="ECO:0000256" key="2">
    <source>
        <dbReference type="PROSITE-ProRule" id="PRU00103"/>
    </source>
</evidence>
<name>A0A8C9R0Q3_SCLFO</name>
<feature type="region of interest" description="Disordered" evidence="3">
    <location>
        <begin position="548"/>
        <end position="596"/>
    </location>
</feature>
<organism evidence="5 6">
    <name type="scientific">Scleropages formosus</name>
    <name type="common">Asian bonytongue</name>
    <name type="synonym">Osteoglossum formosum</name>
    <dbReference type="NCBI Taxonomy" id="113540"/>
    <lineage>
        <taxon>Eukaryota</taxon>
        <taxon>Metazoa</taxon>
        <taxon>Chordata</taxon>
        <taxon>Craniata</taxon>
        <taxon>Vertebrata</taxon>
        <taxon>Euteleostomi</taxon>
        <taxon>Actinopterygii</taxon>
        <taxon>Neopterygii</taxon>
        <taxon>Teleostei</taxon>
        <taxon>Osteoglossocephala</taxon>
        <taxon>Osteoglossomorpha</taxon>
        <taxon>Osteoglossiformes</taxon>
        <taxon>Osteoglossidae</taxon>
        <taxon>Scleropages</taxon>
    </lineage>
</organism>
<reference evidence="5 6" key="1">
    <citation type="submission" date="2019-04" db="EMBL/GenBank/DDBJ databases">
        <authorList>
            <consortium name="Wellcome Sanger Institute Data Sharing"/>
        </authorList>
    </citation>
    <scope>NUCLEOTIDE SEQUENCE [LARGE SCALE GENOMIC DNA]</scope>
</reference>
<feature type="repeat" description="HEAT" evidence="2">
    <location>
        <begin position="338"/>
        <end position="376"/>
    </location>
</feature>
<gene>
    <name evidence="5" type="primary">SCYL3</name>
    <name evidence="5" type="synonym">scyl3</name>
</gene>
<dbReference type="InterPro" id="IPR000719">
    <property type="entry name" value="Prot_kinase_dom"/>
</dbReference>
<evidence type="ECO:0000256" key="1">
    <source>
        <dbReference type="ARBA" id="ARBA00038349"/>
    </source>
</evidence>
<dbReference type="InterPro" id="IPR051177">
    <property type="entry name" value="CIK-Related_Protein"/>
</dbReference>
<sequence>MGSESSALKSCTLEEPLLTLPSGLAMYSALLEGGKPASVFVHKQGNEDKVTKAAKHLKTLRHPCLLRFLSCSVTDRDVQLITERVQPLELLLEGLSPEEICAGIYDLLQALIFLHDIGKSSHNNVCMSSIFVSEDGHWKLGGMETVCKFSEATPEFLSSIQTVRESSAIPPEERVENLQMLPDKYGHSRDSFSFGVIVETLIPRLNGYVSQELSENLKCTLHRSLLNPDPLSRPPLSTLLTHEFFRNDFLEVVNFLKSLTLKTEEEKNEFFKFLMDRVQNLPEELIAVRLVPKLFNTLVFAEPAAIKSFLPHLLRPKKDSQGSTEDCLLSVPLYRKYVIPQLLKLFRVNEEHVRMVLLSHIGIYAELFSHDELKNQILPQILLGMRDTNDSLVAMTLHSLAILVPLLGAHVVVGGERTKVFKRTTPNFSKSTEVTPEIVRIDVAAPLNGFCEERAPAFAQVVKAYKLDRPEGHGRTAEEWPEWSDADEDSPGKVCIQLIKNQDRIPVHTTPTPQKEQEPWDEIEDSEVTSDQSPRLEWDWTVPFQEKTGSRNMSEPAKGSKALKLSTASRTAISRDSGWNEARDVKPKKMESSKPHPLQKVIRAGGLGEEFTIEVKKKPEKDPELDFFADMVPDIKPSSAPVVFPPKHTPLSDSSVDTFTLTTKFAAADVTEAEVAGWGDVDDLDWEDENAW</sequence>
<dbReference type="AlphaFoldDB" id="A0A8C9R0Q3"/>
<dbReference type="InterPro" id="IPR011009">
    <property type="entry name" value="Kinase-like_dom_sf"/>
</dbReference>
<protein>
    <submittedName>
        <fullName evidence="5">SCY1-like, kinase-like 3</fullName>
    </submittedName>
</protein>
<feature type="compositionally biased region" description="Basic and acidic residues" evidence="3">
    <location>
        <begin position="581"/>
        <end position="594"/>
    </location>
</feature>
<reference evidence="5" key="2">
    <citation type="submission" date="2025-08" db="UniProtKB">
        <authorList>
            <consortium name="Ensembl"/>
        </authorList>
    </citation>
    <scope>IDENTIFICATION</scope>
</reference>
<dbReference type="GO" id="GO:0005524">
    <property type="term" value="F:ATP binding"/>
    <property type="evidence" value="ECO:0007669"/>
    <property type="project" value="InterPro"/>
</dbReference>
<reference evidence="5" key="3">
    <citation type="submission" date="2025-09" db="UniProtKB">
        <authorList>
            <consortium name="Ensembl"/>
        </authorList>
    </citation>
    <scope>IDENTIFICATION</scope>
</reference>
<evidence type="ECO:0000256" key="3">
    <source>
        <dbReference type="SAM" id="MobiDB-lite"/>
    </source>
</evidence>
<dbReference type="InterPro" id="IPR021133">
    <property type="entry name" value="HEAT_type_2"/>
</dbReference>
<evidence type="ECO:0000313" key="5">
    <source>
        <dbReference type="Ensembl" id="ENSSFOP00015008385.2"/>
    </source>
</evidence>
<dbReference type="SUPFAM" id="SSF48371">
    <property type="entry name" value="ARM repeat"/>
    <property type="match status" value="1"/>
</dbReference>
<feature type="domain" description="Protein kinase" evidence="4">
    <location>
        <begin position="1"/>
        <end position="245"/>
    </location>
</feature>
<dbReference type="SUPFAM" id="SSF56112">
    <property type="entry name" value="Protein kinase-like (PK-like)"/>
    <property type="match status" value="1"/>
</dbReference>
<evidence type="ECO:0000259" key="4">
    <source>
        <dbReference type="PROSITE" id="PS50011"/>
    </source>
</evidence>
<dbReference type="PANTHER" id="PTHR12984:SF15">
    <property type="entry name" value="PROTEIN-ASSOCIATING WITH THE CARBOXYL-TERMINAL DOMAIN OF EZRIN"/>
    <property type="match status" value="1"/>
</dbReference>
<dbReference type="PROSITE" id="PS50077">
    <property type="entry name" value="HEAT_REPEAT"/>
    <property type="match status" value="1"/>
</dbReference>
<comment type="similarity">
    <text evidence="1">Belongs to the protein kinase superfamily.</text>
</comment>
<dbReference type="InterPro" id="IPR011989">
    <property type="entry name" value="ARM-like"/>
</dbReference>
<dbReference type="Proteomes" id="UP000694397">
    <property type="component" value="Chromosome 9"/>
</dbReference>
<dbReference type="Gene3D" id="1.10.510.10">
    <property type="entry name" value="Transferase(Phosphotransferase) domain 1"/>
    <property type="match status" value="1"/>
</dbReference>
<accession>A0A8C9R0Q3</accession>
<evidence type="ECO:0000313" key="6">
    <source>
        <dbReference type="Proteomes" id="UP000694397"/>
    </source>
</evidence>
<proteinExistence type="inferred from homology"/>
<dbReference type="PANTHER" id="PTHR12984">
    <property type="entry name" value="SCY1-RELATED S/T PROTEIN KINASE-LIKE"/>
    <property type="match status" value="1"/>
</dbReference>
<dbReference type="GeneTree" id="ENSGT00930000151043"/>
<keyword evidence="6" id="KW-1185">Reference proteome</keyword>
<dbReference type="SMART" id="SM00220">
    <property type="entry name" value="S_TKc"/>
    <property type="match status" value="1"/>
</dbReference>
<dbReference type="InterPro" id="IPR016024">
    <property type="entry name" value="ARM-type_fold"/>
</dbReference>
<dbReference type="Ensembl" id="ENSSFOT00015008505.2">
    <property type="protein sequence ID" value="ENSSFOP00015008385.2"/>
    <property type="gene ID" value="ENSSFOG00015005475.2"/>
</dbReference>
<dbReference type="PROSITE" id="PS50011">
    <property type="entry name" value="PROTEIN_KINASE_DOM"/>
    <property type="match status" value="1"/>
</dbReference>
<feature type="region of interest" description="Disordered" evidence="3">
    <location>
        <begin position="506"/>
        <end position="533"/>
    </location>
</feature>
<dbReference type="GO" id="GO:0004672">
    <property type="term" value="F:protein kinase activity"/>
    <property type="evidence" value="ECO:0007669"/>
    <property type="project" value="InterPro"/>
</dbReference>
<feature type="compositionally biased region" description="Acidic residues" evidence="3">
    <location>
        <begin position="519"/>
        <end position="528"/>
    </location>
</feature>